<accession>A0ABR2BCH5</accession>
<protein>
    <submittedName>
        <fullName evidence="1">Uncharacterized protein</fullName>
    </submittedName>
</protein>
<name>A0ABR2BCH5_9ROSI</name>
<dbReference type="EMBL" id="JBBPBM010000134">
    <property type="protein sequence ID" value="KAK8504827.1"/>
    <property type="molecule type" value="Genomic_DNA"/>
</dbReference>
<gene>
    <name evidence="1" type="ORF">V6N12_033078</name>
</gene>
<organism evidence="1 2">
    <name type="scientific">Hibiscus sabdariffa</name>
    <name type="common">roselle</name>
    <dbReference type="NCBI Taxonomy" id="183260"/>
    <lineage>
        <taxon>Eukaryota</taxon>
        <taxon>Viridiplantae</taxon>
        <taxon>Streptophyta</taxon>
        <taxon>Embryophyta</taxon>
        <taxon>Tracheophyta</taxon>
        <taxon>Spermatophyta</taxon>
        <taxon>Magnoliopsida</taxon>
        <taxon>eudicotyledons</taxon>
        <taxon>Gunneridae</taxon>
        <taxon>Pentapetalae</taxon>
        <taxon>rosids</taxon>
        <taxon>malvids</taxon>
        <taxon>Malvales</taxon>
        <taxon>Malvaceae</taxon>
        <taxon>Malvoideae</taxon>
        <taxon>Hibiscus</taxon>
    </lineage>
</organism>
<sequence length="196" mass="21435">MKLITGRHTSSTSSMLAMNEDKLFSIANHTLIVVAQDASYVQSAVTSYYNITTGVFRYKNSVYGLNSDVSLVKLPLSDNMKATSNFVSRIRTARVRQNPRLNVSRHIEFTSQSPQPLLIATTPSVLSLVVMTSISSHTCLYESHMEVPNLFSLINENLPGLFAKNLSATHPLAGKCTVIINGGSTGLYNIGLVIIR</sequence>
<comment type="caution">
    <text evidence="1">The sequence shown here is derived from an EMBL/GenBank/DDBJ whole genome shotgun (WGS) entry which is preliminary data.</text>
</comment>
<proteinExistence type="predicted"/>
<keyword evidence="2" id="KW-1185">Reference proteome</keyword>
<evidence type="ECO:0000313" key="2">
    <source>
        <dbReference type="Proteomes" id="UP001472677"/>
    </source>
</evidence>
<dbReference type="Proteomes" id="UP001472677">
    <property type="component" value="Unassembled WGS sequence"/>
</dbReference>
<reference evidence="1 2" key="1">
    <citation type="journal article" date="2024" name="G3 (Bethesda)">
        <title>Genome assembly of Hibiscus sabdariffa L. provides insights into metabolisms of medicinal natural products.</title>
        <authorList>
            <person name="Kim T."/>
        </authorList>
    </citation>
    <scope>NUCLEOTIDE SEQUENCE [LARGE SCALE GENOMIC DNA]</scope>
    <source>
        <strain evidence="1">TK-2024</strain>
        <tissue evidence="1">Old leaves</tissue>
    </source>
</reference>
<evidence type="ECO:0000313" key="1">
    <source>
        <dbReference type="EMBL" id="KAK8504827.1"/>
    </source>
</evidence>